<gene>
    <name evidence="11" type="primary">crcB2</name>
    <name evidence="10" type="synonym">crcB</name>
    <name evidence="10" type="synonym">fluC</name>
    <name evidence="11" type="ORF">GCM10007425_06830</name>
</gene>
<reference evidence="11" key="2">
    <citation type="submission" date="2020-09" db="EMBL/GenBank/DDBJ databases">
        <authorList>
            <person name="Sun Q."/>
            <person name="Zhou Y."/>
        </authorList>
    </citation>
    <scope>NUCLEOTIDE SEQUENCE</scope>
    <source>
        <strain evidence="11">CGMCC 1.15760</strain>
    </source>
</reference>
<keyword evidence="6 10" id="KW-0407">Ion channel</keyword>
<dbReference type="EMBL" id="BMJT01000002">
    <property type="protein sequence ID" value="GGG15183.1"/>
    <property type="molecule type" value="Genomic_DNA"/>
</dbReference>
<evidence type="ECO:0000256" key="9">
    <source>
        <dbReference type="ARBA" id="ARBA00049940"/>
    </source>
</evidence>
<evidence type="ECO:0000256" key="7">
    <source>
        <dbReference type="ARBA" id="ARBA00035120"/>
    </source>
</evidence>
<dbReference type="GO" id="GO:0062054">
    <property type="term" value="F:fluoride channel activity"/>
    <property type="evidence" value="ECO:0007669"/>
    <property type="project" value="UniProtKB-UniRule"/>
</dbReference>
<comment type="activity regulation">
    <text evidence="10">Na(+) is not transported, but it plays an essential structural role and its presence is essential for fluoride channel function.</text>
</comment>
<feature type="transmembrane region" description="Helical" evidence="10">
    <location>
        <begin position="79"/>
        <end position="103"/>
    </location>
</feature>
<keyword evidence="2 10" id="KW-1003">Cell membrane</keyword>
<keyword evidence="10" id="KW-0813">Transport</keyword>
<evidence type="ECO:0000256" key="8">
    <source>
        <dbReference type="ARBA" id="ARBA00035585"/>
    </source>
</evidence>
<dbReference type="RefSeq" id="WP_188613613.1">
    <property type="nucleotide sequence ID" value="NZ_BMJT01000002.1"/>
</dbReference>
<dbReference type="HAMAP" id="MF_00454">
    <property type="entry name" value="FluC"/>
    <property type="match status" value="1"/>
</dbReference>
<accession>A0A917FZF1</accession>
<evidence type="ECO:0000256" key="2">
    <source>
        <dbReference type="ARBA" id="ARBA00022475"/>
    </source>
</evidence>
<evidence type="ECO:0000256" key="1">
    <source>
        <dbReference type="ARBA" id="ARBA00004651"/>
    </source>
</evidence>
<dbReference type="PANTHER" id="PTHR28259">
    <property type="entry name" value="FLUORIDE EXPORT PROTEIN 1-RELATED"/>
    <property type="match status" value="1"/>
</dbReference>
<dbReference type="Pfam" id="PF02537">
    <property type="entry name" value="CRCB"/>
    <property type="match status" value="1"/>
</dbReference>
<reference evidence="11" key="1">
    <citation type="journal article" date="2014" name="Int. J. Syst. Evol. Microbiol.">
        <title>Complete genome sequence of Corynebacterium casei LMG S-19264T (=DSM 44701T), isolated from a smear-ripened cheese.</title>
        <authorList>
            <consortium name="US DOE Joint Genome Institute (JGI-PGF)"/>
            <person name="Walter F."/>
            <person name="Albersmeier A."/>
            <person name="Kalinowski J."/>
            <person name="Ruckert C."/>
        </authorList>
    </citation>
    <scope>NUCLEOTIDE SEQUENCE</scope>
    <source>
        <strain evidence="11">CGMCC 1.15760</strain>
    </source>
</reference>
<organism evidence="11 12">
    <name type="scientific">Lysinibacillus alkalisoli</name>
    <dbReference type="NCBI Taxonomy" id="1911548"/>
    <lineage>
        <taxon>Bacteria</taxon>
        <taxon>Bacillati</taxon>
        <taxon>Bacillota</taxon>
        <taxon>Bacilli</taxon>
        <taxon>Bacillales</taxon>
        <taxon>Bacillaceae</taxon>
        <taxon>Lysinibacillus</taxon>
    </lineage>
</organism>
<evidence type="ECO:0000256" key="3">
    <source>
        <dbReference type="ARBA" id="ARBA00022692"/>
    </source>
</evidence>
<evidence type="ECO:0000313" key="11">
    <source>
        <dbReference type="EMBL" id="GGG15183.1"/>
    </source>
</evidence>
<evidence type="ECO:0000256" key="4">
    <source>
        <dbReference type="ARBA" id="ARBA00022989"/>
    </source>
</evidence>
<keyword evidence="4 10" id="KW-1133">Transmembrane helix</keyword>
<dbReference type="GO" id="GO:0005886">
    <property type="term" value="C:plasma membrane"/>
    <property type="evidence" value="ECO:0007669"/>
    <property type="project" value="UniProtKB-SubCell"/>
</dbReference>
<protein>
    <recommendedName>
        <fullName evidence="10">Fluoride-specific ion channel FluC</fullName>
    </recommendedName>
</protein>
<keyword evidence="3 10" id="KW-0812">Transmembrane</keyword>
<dbReference type="GO" id="GO:0046872">
    <property type="term" value="F:metal ion binding"/>
    <property type="evidence" value="ECO:0007669"/>
    <property type="project" value="UniProtKB-KW"/>
</dbReference>
<evidence type="ECO:0000256" key="10">
    <source>
        <dbReference type="HAMAP-Rule" id="MF_00454"/>
    </source>
</evidence>
<keyword evidence="10" id="KW-0406">Ion transport</keyword>
<sequence>MISVAIGGFCGAICRFMVSKYWTKGTFIVNIIGAFILGVVISYQALVPLVVTGFCGSFTTFSTFSFEVITLWQDNKQQAVTYALCTTGFSLLAVFLGMTITSIV</sequence>
<dbReference type="PANTHER" id="PTHR28259:SF1">
    <property type="entry name" value="FLUORIDE EXPORT PROTEIN 1-RELATED"/>
    <property type="match status" value="1"/>
</dbReference>
<proteinExistence type="inferred from homology"/>
<comment type="subcellular location">
    <subcellularLocation>
        <location evidence="1 10">Cell membrane</location>
        <topology evidence="1 10">Multi-pass membrane protein</topology>
    </subcellularLocation>
</comment>
<keyword evidence="12" id="KW-1185">Reference proteome</keyword>
<feature type="transmembrane region" description="Helical" evidence="10">
    <location>
        <begin position="49"/>
        <end position="72"/>
    </location>
</feature>
<dbReference type="Proteomes" id="UP000616608">
    <property type="component" value="Unassembled WGS sequence"/>
</dbReference>
<dbReference type="AlphaFoldDB" id="A0A917FZF1"/>
<name>A0A917FZF1_9BACI</name>
<keyword evidence="5 10" id="KW-0472">Membrane</keyword>
<feature type="transmembrane region" description="Helical" evidence="10">
    <location>
        <begin position="25"/>
        <end position="43"/>
    </location>
</feature>
<keyword evidence="10" id="KW-0915">Sodium</keyword>
<evidence type="ECO:0000256" key="5">
    <source>
        <dbReference type="ARBA" id="ARBA00023136"/>
    </source>
</evidence>
<comment type="caution">
    <text evidence="11">The sequence shown here is derived from an EMBL/GenBank/DDBJ whole genome shotgun (WGS) entry which is preliminary data.</text>
</comment>
<comment type="function">
    <text evidence="9 10">Fluoride-specific ion channel. Important for reducing fluoride concentration in the cell, thus reducing its toxicity.</text>
</comment>
<dbReference type="InterPro" id="IPR003691">
    <property type="entry name" value="FluC"/>
</dbReference>
<evidence type="ECO:0000256" key="6">
    <source>
        <dbReference type="ARBA" id="ARBA00023303"/>
    </source>
</evidence>
<dbReference type="GO" id="GO:0140114">
    <property type="term" value="P:cellular detoxification of fluoride"/>
    <property type="evidence" value="ECO:0007669"/>
    <property type="project" value="UniProtKB-UniRule"/>
</dbReference>
<evidence type="ECO:0000313" key="12">
    <source>
        <dbReference type="Proteomes" id="UP000616608"/>
    </source>
</evidence>
<keyword evidence="10" id="KW-0479">Metal-binding</keyword>
<comment type="catalytic activity">
    <reaction evidence="8">
        <text>fluoride(in) = fluoride(out)</text>
        <dbReference type="Rhea" id="RHEA:76159"/>
        <dbReference type="ChEBI" id="CHEBI:17051"/>
    </reaction>
    <physiologicalReaction direction="left-to-right" evidence="8">
        <dbReference type="Rhea" id="RHEA:76160"/>
    </physiologicalReaction>
</comment>
<feature type="binding site" evidence="10">
    <location>
        <position position="59"/>
    </location>
    <ligand>
        <name>Na(+)</name>
        <dbReference type="ChEBI" id="CHEBI:29101"/>
        <note>structural</note>
    </ligand>
</feature>
<comment type="similarity">
    <text evidence="7 10">Belongs to the fluoride channel Fluc/FEX (TC 1.A.43) family.</text>
</comment>
<feature type="binding site" evidence="10">
    <location>
        <position position="56"/>
    </location>
    <ligand>
        <name>Na(+)</name>
        <dbReference type="ChEBI" id="CHEBI:29101"/>
        <note>structural</note>
    </ligand>
</feature>